<name>A0ACB8B1M1_9AGAM</name>
<comment type="caution">
    <text evidence="1">The sequence shown here is derived from an EMBL/GenBank/DDBJ whole genome shotgun (WGS) entry which is preliminary data.</text>
</comment>
<reference evidence="1" key="1">
    <citation type="journal article" date="2021" name="New Phytol.">
        <title>Evolutionary innovations through gain and loss of genes in the ectomycorrhizal Boletales.</title>
        <authorList>
            <person name="Wu G."/>
            <person name="Miyauchi S."/>
            <person name="Morin E."/>
            <person name="Kuo A."/>
            <person name="Drula E."/>
            <person name="Varga T."/>
            <person name="Kohler A."/>
            <person name="Feng B."/>
            <person name="Cao Y."/>
            <person name="Lipzen A."/>
            <person name="Daum C."/>
            <person name="Hundley H."/>
            <person name="Pangilinan J."/>
            <person name="Johnson J."/>
            <person name="Barry K."/>
            <person name="LaButti K."/>
            <person name="Ng V."/>
            <person name="Ahrendt S."/>
            <person name="Min B."/>
            <person name="Choi I.G."/>
            <person name="Park H."/>
            <person name="Plett J.M."/>
            <person name="Magnuson J."/>
            <person name="Spatafora J.W."/>
            <person name="Nagy L.G."/>
            <person name="Henrissat B."/>
            <person name="Grigoriev I.V."/>
            <person name="Yang Z.L."/>
            <person name="Xu J."/>
            <person name="Martin F.M."/>
        </authorList>
    </citation>
    <scope>NUCLEOTIDE SEQUENCE</scope>
    <source>
        <strain evidence="1">KUC20120723A-06</strain>
    </source>
</reference>
<dbReference type="EMBL" id="MU266648">
    <property type="protein sequence ID" value="KAH7919570.1"/>
    <property type="molecule type" value="Genomic_DNA"/>
</dbReference>
<sequence>MEFSPIELNLDDYTDCEYTGGVNFQLPYSEDESDSPSDGEMSESESLCELEGEELENNLQKLRIVPDGWSEFSQPGASAFDMMVKAPKTAAEWKRAEENRALGYNGQLRKCHPPDDKSTGCHDVTIHAKTTFTHRDLVAATVTLAQCKPEAELFLGYLSDESDDDFVESDESDNEDDSDLPAGGSAGGSRVPRQRHARKEKKKNNWKQALDDIDELLKSKKTKFVGGPDGLQGRRAHAIQCHLALVVKNGRLTIDASKRDAEACGFAAGWGGRQLCSWSKLWVTERKLPTSMKGRHAKVYMLLGDPTITTELRAYVRSNKWAINPEMLAKFMKNELIPEEAKKYLNNIVNDEMPCGLKQYMELKLFPRIHLKVGRGISLSTASNDAVDRYLVLDDEFRLWKKGAGRRIHRSDVICLTSGHMADAGQSIEYGKNHDGYWTGEMFVKQLIEKIIPTFEQLHGAGYRALFLINNSQGHSAYVEDALITSCMHVNPAGKQARMQHGWFIKIGTQVEQSMVFPPNDPEHPNEPKGIKAVLTERVKKYLCDNCDCTFETLKKNLPKALESVQLKTIRL</sequence>
<evidence type="ECO:0000313" key="1">
    <source>
        <dbReference type="EMBL" id="KAH7919570.1"/>
    </source>
</evidence>
<accession>A0ACB8B1M1</accession>
<organism evidence="1 2">
    <name type="scientific">Leucogyrophana mollusca</name>
    <dbReference type="NCBI Taxonomy" id="85980"/>
    <lineage>
        <taxon>Eukaryota</taxon>
        <taxon>Fungi</taxon>
        <taxon>Dikarya</taxon>
        <taxon>Basidiomycota</taxon>
        <taxon>Agaricomycotina</taxon>
        <taxon>Agaricomycetes</taxon>
        <taxon>Agaricomycetidae</taxon>
        <taxon>Boletales</taxon>
        <taxon>Boletales incertae sedis</taxon>
        <taxon>Leucogyrophana</taxon>
    </lineage>
</organism>
<proteinExistence type="predicted"/>
<evidence type="ECO:0000313" key="2">
    <source>
        <dbReference type="Proteomes" id="UP000790709"/>
    </source>
</evidence>
<keyword evidence="2" id="KW-1185">Reference proteome</keyword>
<dbReference type="Proteomes" id="UP000790709">
    <property type="component" value="Unassembled WGS sequence"/>
</dbReference>
<protein>
    <submittedName>
        <fullName evidence="1">Uncharacterized protein</fullName>
    </submittedName>
</protein>
<gene>
    <name evidence="1" type="ORF">BV22DRAFT_1108019</name>
</gene>